<keyword evidence="1" id="KW-1133">Transmembrane helix</keyword>
<dbReference type="Proteomes" id="UP000196084">
    <property type="component" value="Unassembled WGS sequence"/>
</dbReference>
<protein>
    <submittedName>
        <fullName evidence="2">Uncharacterized protein</fullName>
    </submittedName>
</protein>
<dbReference type="Pfam" id="PF24368">
    <property type="entry name" value="DUF7524"/>
    <property type="match status" value="1"/>
</dbReference>
<keyword evidence="1" id="KW-0472">Membrane</keyword>
<accession>A0A202E928</accession>
<reference evidence="2 3" key="1">
    <citation type="submission" date="2017-02" db="EMBL/GenBank/DDBJ databases">
        <title>Natronthermophilus aegyptiacus gen. nov.,sp. nov., an aerobic, extremely halophilic alkalithermophilic archaeon isolated from the athalassohaline Wadi An Natrun, Egypt.</title>
        <authorList>
            <person name="Zhao B."/>
        </authorList>
    </citation>
    <scope>NUCLEOTIDE SEQUENCE [LARGE SCALE GENOMIC DNA]</scope>
    <source>
        <strain evidence="2 3">CGMCC 1.3597</strain>
    </source>
</reference>
<dbReference type="RefSeq" id="WP_054862957.1">
    <property type="nucleotide sequence ID" value="NZ_MWPH01000002.1"/>
</dbReference>
<evidence type="ECO:0000256" key="1">
    <source>
        <dbReference type="SAM" id="Phobius"/>
    </source>
</evidence>
<comment type="caution">
    <text evidence="2">The sequence shown here is derived from an EMBL/GenBank/DDBJ whole genome shotgun (WGS) entry which is preliminary data.</text>
</comment>
<dbReference type="OrthoDB" id="282430at2157"/>
<feature type="transmembrane region" description="Helical" evidence="1">
    <location>
        <begin position="179"/>
        <end position="199"/>
    </location>
</feature>
<sequence length="200" mass="20742">MPVSRTEVTVHVNREATDTLETDMPALEARGSFALHLQGHDTPAHVHCRLNGDRRFSQIVSIDGPNYYVEANDMITVPISVAATDIDGSLEGELEVLTGYGSESVTIDVTVKPKPATVDIDESFSKPRAETTTEQSPLEQALERASAVGLEPGTLALAALGVLALGIGVSTAATIGGPAAMIALLVVVGGVTTALALVLS</sequence>
<name>A0A202E928_9EURY</name>
<feature type="transmembrane region" description="Helical" evidence="1">
    <location>
        <begin position="154"/>
        <end position="173"/>
    </location>
</feature>
<dbReference type="InterPro" id="IPR055946">
    <property type="entry name" value="DUF7524"/>
</dbReference>
<dbReference type="EMBL" id="MWPH01000002">
    <property type="protein sequence ID" value="OVE84786.1"/>
    <property type="molecule type" value="Genomic_DNA"/>
</dbReference>
<organism evidence="2 3">
    <name type="scientific">Natronolimnobius baerhuensis</name>
    <dbReference type="NCBI Taxonomy" id="253108"/>
    <lineage>
        <taxon>Archaea</taxon>
        <taxon>Methanobacteriati</taxon>
        <taxon>Methanobacteriota</taxon>
        <taxon>Stenosarchaea group</taxon>
        <taxon>Halobacteria</taxon>
        <taxon>Halobacteriales</taxon>
        <taxon>Natrialbaceae</taxon>
        <taxon>Natronolimnobius</taxon>
    </lineage>
</organism>
<evidence type="ECO:0000313" key="2">
    <source>
        <dbReference type="EMBL" id="OVE84786.1"/>
    </source>
</evidence>
<keyword evidence="3" id="KW-1185">Reference proteome</keyword>
<gene>
    <name evidence="2" type="ORF">B2G88_10430</name>
</gene>
<keyword evidence="1" id="KW-0812">Transmembrane</keyword>
<dbReference type="AlphaFoldDB" id="A0A202E928"/>
<evidence type="ECO:0000313" key="3">
    <source>
        <dbReference type="Proteomes" id="UP000196084"/>
    </source>
</evidence>
<proteinExistence type="predicted"/>